<dbReference type="InterPro" id="IPR038072">
    <property type="entry name" value="GspK_central_sf"/>
</dbReference>
<evidence type="ECO:0000256" key="10">
    <source>
        <dbReference type="SAM" id="SignalP"/>
    </source>
</evidence>
<dbReference type="Gene3D" id="1.10.40.60">
    <property type="entry name" value="EpsJ-like"/>
    <property type="match status" value="1"/>
</dbReference>
<feature type="signal peptide" evidence="10">
    <location>
        <begin position="1"/>
        <end position="22"/>
    </location>
</feature>
<dbReference type="InterPro" id="IPR049031">
    <property type="entry name" value="T2SSK_SAM-like_1st"/>
</dbReference>
<evidence type="ECO:0000256" key="5">
    <source>
        <dbReference type="ARBA" id="ARBA00022519"/>
    </source>
</evidence>
<evidence type="ECO:0000256" key="3">
    <source>
        <dbReference type="ARBA" id="ARBA00022448"/>
    </source>
</evidence>
<name>A0ABR7UC61_9BRAD</name>
<dbReference type="PANTHER" id="PTHR38831:SF2">
    <property type="entry name" value="TYPE II SECRETION SYSTEM PROTEIN K"/>
    <property type="match status" value="1"/>
</dbReference>
<evidence type="ECO:0000256" key="4">
    <source>
        <dbReference type="ARBA" id="ARBA00022475"/>
    </source>
</evidence>
<proteinExistence type="inferred from homology"/>
<feature type="domain" description="T2SS protein K first SAM-like" evidence="11">
    <location>
        <begin position="90"/>
        <end position="174"/>
    </location>
</feature>
<evidence type="ECO:0000256" key="1">
    <source>
        <dbReference type="ARBA" id="ARBA00004533"/>
    </source>
</evidence>
<keyword evidence="13" id="KW-1185">Reference proteome</keyword>
<reference evidence="12 13" key="1">
    <citation type="journal article" date="2020" name="Arch. Microbiol.">
        <title>Bradyrhizobium campsiandrae sp. nov., a nitrogen-fixing bacterial strain isolated from a native leguminous tree from the Amazon adapted to flooded conditions.</title>
        <authorList>
            <person name="Cabral Michel D."/>
            <person name="Martins da Costa E."/>
            <person name="Azarias Guimaraes A."/>
            <person name="Soares de Carvalho T."/>
            <person name="Santos de Castro Caputo P."/>
            <person name="Willems A."/>
            <person name="de Souza Moreira F.M."/>
        </authorList>
    </citation>
    <scope>NUCLEOTIDE SEQUENCE [LARGE SCALE GENOMIC DNA]</scope>
    <source>
        <strain evidence="13">INPA 384B</strain>
    </source>
</reference>
<dbReference type="PANTHER" id="PTHR38831">
    <property type="entry name" value="TYPE II SECRETION SYSTEM PROTEIN K"/>
    <property type="match status" value="1"/>
</dbReference>
<keyword evidence="7" id="KW-0653">Protein transport</keyword>
<feature type="chain" id="PRO_5047013083" evidence="10">
    <location>
        <begin position="23"/>
        <end position="283"/>
    </location>
</feature>
<keyword evidence="5" id="KW-0997">Cell inner membrane</keyword>
<comment type="subcellular location">
    <subcellularLocation>
        <location evidence="1">Cell inner membrane</location>
    </subcellularLocation>
</comment>
<dbReference type="InterPro" id="IPR005628">
    <property type="entry name" value="GspK"/>
</dbReference>
<gene>
    <name evidence="12" type="ORF">HA482_21460</name>
</gene>
<evidence type="ECO:0000313" key="12">
    <source>
        <dbReference type="EMBL" id="MBC9980773.1"/>
    </source>
</evidence>
<sequence length="283" mass="30314">MVLLSILAALAGVAAAYVSSSAASVGFDNERIHARALILAGVELAAYDLLSSARGERAPRSSISFRLDNASVTITSAAEATRIDLNFAPPAVFANLFQELGSNSEDATAYADRLVGWRSSLKERVPDREMAIYRDAGLSYGPKGSSFSSEDELWSIPGLPAALIEKALQFVTVYSGRRQVDVFGAAPEVIAALPGVEPVQAAAFVARRESLPHVPSAVIDLLGSASGMISIYSDDNFRLNCQVLLDNGWRTSAEVVIQLEDGDEPYRVLSWREIEPNAAPAER</sequence>
<evidence type="ECO:0000256" key="6">
    <source>
        <dbReference type="ARBA" id="ARBA00022692"/>
    </source>
</evidence>
<keyword evidence="10" id="KW-0732">Signal</keyword>
<dbReference type="EMBL" id="JAATTO010000030">
    <property type="protein sequence ID" value="MBC9980773.1"/>
    <property type="molecule type" value="Genomic_DNA"/>
</dbReference>
<accession>A0ABR7UC61</accession>
<evidence type="ECO:0000313" key="13">
    <source>
        <dbReference type="Proteomes" id="UP000639516"/>
    </source>
</evidence>
<keyword evidence="8" id="KW-1133">Transmembrane helix</keyword>
<keyword evidence="3" id="KW-0813">Transport</keyword>
<comment type="caution">
    <text evidence="12">The sequence shown here is derived from an EMBL/GenBank/DDBJ whole genome shotgun (WGS) entry which is preliminary data.</text>
</comment>
<keyword evidence="9" id="KW-0472">Membrane</keyword>
<evidence type="ECO:0000256" key="2">
    <source>
        <dbReference type="ARBA" id="ARBA00007246"/>
    </source>
</evidence>
<evidence type="ECO:0000256" key="8">
    <source>
        <dbReference type="ARBA" id="ARBA00022989"/>
    </source>
</evidence>
<dbReference type="SUPFAM" id="SSF158544">
    <property type="entry name" value="GspK insert domain-like"/>
    <property type="match status" value="1"/>
</dbReference>
<keyword evidence="6" id="KW-0812">Transmembrane</keyword>
<keyword evidence="4" id="KW-1003">Cell membrane</keyword>
<evidence type="ECO:0000256" key="9">
    <source>
        <dbReference type="ARBA" id="ARBA00023136"/>
    </source>
</evidence>
<evidence type="ECO:0000256" key="7">
    <source>
        <dbReference type="ARBA" id="ARBA00022927"/>
    </source>
</evidence>
<protein>
    <submittedName>
        <fullName evidence="12">General secretion pathway protein GspK</fullName>
    </submittedName>
</protein>
<evidence type="ECO:0000259" key="11">
    <source>
        <dbReference type="Pfam" id="PF21687"/>
    </source>
</evidence>
<dbReference type="Pfam" id="PF21687">
    <property type="entry name" value="T2SSK_1st"/>
    <property type="match status" value="1"/>
</dbReference>
<organism evidence="12 13">
    <name type="scientific">Bradyrhizobium campsiandrae</name>
    <dbReference type="NCBI Taxonomy" id="1729892"/>
    <lineage>
        <taxon>Bacteria</taxon>
        <taxon>Pseudomonadati</taxon>
        <taxon>Pseudomonadota</taxon>
        <taxon>Alphaproteobacteria</taxon>
        <taxon>Hyphomicrobiales</taxon>
        <taxon>Nitrobacteraceae</taxon>
        <taxon>Bradyrhizobium</taxon>
    </lineage>
</organism>
<dbReference type="Proteomes" id="UP000639516">
    <property type="component" value="Unassembled WGS sequence"/>
</dbReference>
<comment type="similarity">
    <text evidence="2">Belongs to the GSP K family.</text>
</comment>